<dbReference type="Pfam" id="PF14595">
    <property type="entry name" value="Thioredoxin_9"/>
    <property type="match status" value="1"/>
</dbReference>
<name>A0ABP9DA70_9BACT</name>
<accession>A0ABP9DA70</accession>
<sequence length="208" mass="23734">MTLKNISIPLHTLENSYTYDEYLEGLENMFSDNGVAAENVIEYSEEQLREYTKLNLTRMHRYDKTTALSEEVRKAAQGLNKDYIWVLITEGWCGDASHCVPIIAEIAGVTPAVDLKLVLRDQHPKTMDMFLTDGKRSIPKLAIMTADTHEVVAVWGSRPQELQDLIPQYKIDAADDKTAFQTMVQKWYNKDKGKSLMKEMTALLSELE</sequence>
<reference evidence="2" key="1">
    <citation type="journal article" date="2019" name="Int. J. Syst. Evol. Microbiol.">
        <title>The Global Catalogue of Microorganisms (GCM) 10K type strain sequencing project: providing services to taxonomists for standard genome sequencing and annotation.</title>
        <authorList>
            <consortium name="The Broad Institute Genomics Platform"/>
            <consortium name="The Broad Institute Genome Sequencing Center for Infectious Disease"/>
            <person name="Wu L."/>
            <person name="Ma J."/>
        </authorList>
    </citation>
    <scope>NUCLEOTIDE SEQUENCE [LARGE SCALE GENOMIC DNA]</scope>
    <source>
        <strain evidence="2">JCM 18326</strain>
    </source>
</reference>
<protein>
    <submittedName>
        <fullName evidence="1">Thioredoxin family protein</fullName>
    </submittedName>
</protein>
<keyword evidence="2" id="KW-1185">Reference proteome</keyword>
<organism evidence="1 2">
    <name type="scientific">Algivirga pacifica</name>
    <dbReference type="NCBI Taxonomy" id="1162670"/>
    <lineage>
        <taxon>Bacteria</taxon>
        <taxon>Pseudomonadati</taxon>
        <taxon>Bacteroidota</taxon>
        <taxon>Cytophagia</taxon>
        <taxon>Cytophagales</taxon>
        <taxon>Flammeovirgaceae</taxon>
        <taxon>Algivirga</taxon>
    </lineage>
</organism>
<comment type="caution">
    <text evidence="1">The sequence shown here is derived from an EMBL/GenBank/DDBJ whole genome shotgun (WGS) entry which is preliminary data.</text>
</comment>
<dbReference type="SUPFAM" id="SSF52833">
    <property type="entry name" value="Thioredoxin-like"/>
    <property type="match status" value="1"/>
</dbReference>
<evidence type="ECO:0000313" key="1">
    <source>
        <dbReference type="EMBL" id="GAA4826604.1"/>
    </source>
</evidence>
<dbReference type="Gene3D" id="3.40.30.10">
    <property type="entry name" value="Glutaredoxin"/>
    <property type="match status" value="1"/>
</dbReference>
<dbReference type="EMBL" id="BAABJX010000017">
    <property type="protein sequence ID" value="GAA4826604.1"/>
    <property type="molecule type" value="Genomic_DNA"/>
</dbReference>
<dbReference type="InterPro" id="IPR036249">
    <property type="entry name" value="Thioredoxin-like_sf"/>
</dbReference>
<gene>
    <name evidence="1" type="ORF">GCM10023331_09060</name>
</gene>
<proteinExistence type="predicted"/>
<dbReference type="Proteomes" id="UP001500298">
    <property type="component" value="Unassembled WGS sequence"/>
</dbReference>
<evidence type="ECO:0000313" key="2">
    <source>
        <dbReference type="Proteomes" id="UP001500298"/>
    </source>
</evidence>
<dbReference type="RefSeq" id="WP_345369566.1">
    <property type="nucleotide sequence ID" value="NZ_BAABJX010000017.1"/>
</dbReference>